<evidence type="ECO:0000313" key="2">
    <source>
        <dbReference type="Proteomes" id="UP000826656"/>
    </source>
</evidence>
<evidence type="ECO:0000313" key="1">
    <source>
        <dbReference type="EMBL" id="KAH0775511.1"/>
    </source>
</evidence>
<dbReference type="Proteomes" id="UP000826656">
    <property type="component" value="Unassembled WGS sequence"/>
</dbReference>
<keyword evidence="2" id="KW-1185">Reference proteome</keyword>
<reference evidence="1 2" key="1">
    <citation type="journal article" date="2021" name="bioRxiv">
        <title>Chromosome-scale and haplotype-resolved genome assembly of a tetraploid potato cultivar.</title>
        <authorList>
            <person name="Sun H."/>
            <person name="Jiao W.-B."/>
            <person name="Krause K."/>
            <person name="Campoy J.A."/>
            <person name="Goel M."/>
            <person name="Folz-Donahue K."/>
            <person name="Kukat C."/>
            <person name="Huettel B."/>
            <person name="Schneeberger K."/>
        </authorList>
    </citation>
    <scope>NUCLEOTIDE SEQUENCE [LARGE SCALE GENOMIC DNA]</scope>
    <source>
        <strain evidence="1">SolTubOtavaFocal</strain>
        <tissue evidence="1">Leaves</tissue>
    </source>
</reference>
<dbReference type="EMBL" id="JAIVGD010000003">
    <property type="protein sequence ID" value="KAH0775511.1"/>
    <property type="molecule type" value="Genomic_DNA"/>
</dbReference>
<comment type="caution">
    <text evidence="1">The sequence shown here is derived from an EMBL/GenBank/DDBJ whole genome shotgun (WGS) entry which is preliminary data.</text>
</comment>
<proteinExistence type="predicted"/>
<name>A0ABQ7W406_SOLTU</name>
<accession>A0ABQ7W406</accession>
<organism evidence="1 2">
    <name type="scientific">Solanum tuberosum</name>
    <name type="common">Potato</name>
    <dbReference type="NCBI Taxonomy" id="4113"/>
    <lineage>
        <taxon>Eukaryota</taxon>
        <taxon>Viridiplantae</taxon>
        <taxon>Streptophyta</taxon>
        <taxon>Embryophyta</taxon>
        <taxon>Tracheophyta</taxon>
        <taxon>Spermatophyta</taxon>
        <taxon>Magnoliopsida</taxon>
        <taxon>eudicotyledons</taxon>
        <taxon>Gunneridae</taxon>
        <taxon>Pentapetalae</taxon>
        <taxon>asterids</taxon>
        <taxon>lamiids</taxon>
        <taxon>Solanales</taxon>
        <taxon>Solanaceae</taxon>
        <taxon>Solanoideae</taxon>
        <taxon>Solaneae</taxon>
        <taxon>Solanum</taxon>
    </lineage>
</organism>
<sequence length="95" mass="11028">MENEKLHHDSSGPLYLTIQEWQGLSKAFDRNVKLLSNYREAILLSSKVSNFIDHIQAIRELAENLGLNYDDYGWGRNPHEEENDIEVAHDSEEDD</sequence>
<gene>
    <name evidence="1" type="ORF">KY290_006922</name>
</gene>
<protein>
    <submittedName>
        <fullName evidence="1">Uncharacterized protein</fullName>
    </submittedName>
</protein>